<evidence type="ECO:0000256" key="5">
    <source>
        <dbReference type="ARBA" id="ARBA00022989"/>
    </source>
</evidence>
<feature type="transmembrane region" description="Helical" evidence="7">
    <location>
        <begin position="178"/>
        <end position="202"/>
    </location>
</feature>
<name>A0A3N5DM09_9ENTR</name>
<feature type="transmembrane region" description="Helical" evidence="7">
    <location>
        <begin position="7"/>
        <end position="28"/>
    </location>
</feature>
<dbReference type="GO" id="GO:0015293">
    <property type="term" value="F:symporter activity"/>
    <property type="evidence" value="ECO:0007669"/>
    <property type="project" value="UniProtKB-KW"/>
</dbReference>
<dbReference type="Gene3D" id="1.10.3860.10">
    <property type="entry name" value="Sodium:dicarboxylate symporter"/>
    <property type="match status" value="1"/>
</dbReference>
<feature type="transmembrane region" description="Helical" evidence="7">
    <location>
        <begin position="40"/>
        <end position="61"/>
    </location>
</feature>
<dbReference type="SUPFAM" id="SSF118215">
    <property type="entry name" value="Proton glutamate symport protein"/>
    <property type="match status" value="1"/>
</dbReference>
<dbReference type="GO" id="GO:0006835">
    <property type="term" value="P:dicarboxylic acid transport"/>
    <property type="evidence" value="ECO:0007669"/>
    <property type="project" value="TreeGrafter"/>
</dbReference>
<reference evidence="8 9" key="1">
    <citation type="submission" date="2018-11" db="EMBL/GenBank/DDBJ databases">
        <title>Draft genome sequence of Buttiauxella warmboldiae CCUG 35512.</title>
        <authorList>
            <person name="Salva-Serra F."/>
            <person name="Marathe N."/>
            <person name="Moore E."/>
            <person name="Svensson L."/>
            <person name="Engstrom-Jakobsson H."/>
        </authorList>
    </citation>
    <scope>NUCLEOTIDE SEQUENCE [LARGE SCALE GENOMIC DNA]</scope>
    <source>
        <strain evidence="8 9">CCUG 35512</strain>
    </source>
</reference>
<dbReference type="PANTHER" id="PTHR42865:SF7">
    <property type="entry name" value="PROTON_GLUTAMATE-ASPARTATE SYMPORTER"/>
    <property type="match status" value="1"/>
</dbReference>
<evidence type="ECO:0000313" key="8">
    <source>
        <dbReference type="EMBL" id="RPH29655.1"/>
    </source>
</evidence>
<accession>A0A3N5DM09</accession>
<evidence type="ECO:0000256" key="6">
    <source>
        <dbReference type="ARBA" id="ARBA00023136"/>
    </source>
</evidence>
<feature type="transmembrane region" description="Helical" evidence="7">
    <location>
        <begin position="214"/>
        <end position="235"/>
    </location>
</feature>
<organism evidence="8 9">
    <name type="scientific">Buttiauxella warmboldiae</name>
    <dbReference type="NCBI Taxonomy" id="82993"/>
    <lineage>
        <taxon>Bacteria</taxon>
        <taxon>Pseudomonadati</taxon>
        <taxon>Pseudomonadota</taxon>
        <taxon>Gammaproteobacteria</taxon>
        <taxon>Enterobacterales</taxon>
        <taxon>Enterobacteriaceae</taxon>
        <taxon>Buttiauxella</taxon>
    </lineage>
</organism>
<dbReference type="PRINTS" id="PR00173">
    <property type="entry name" value="EDTRNSPORT"/>
</dbReference>
<dbReference type="PANTHER" id="PTHR42865">
    <property type="entry name" value="PROTON/GLUTAMATE-ASPARTATE SYMPORTER"/>
    <property type="match status" value="1"/>
</dbReference>
<feature type="transmembrane region" description="Helical" evidence="7">
    <location>
        <begin position="247"/>
        <end position="269"/>
    </location>
</feature>
<dbReference type="AlphaFoldDB" id="A0A3N5DM09"/>
<comment type="caution">
    <text evidence="8">The sequence shown here is derived from an EMBL/GenBank/DDBJ whole genome shotgun (WGS) entry which is preliminary data.</text>
</comment>
<dbReference type="Pfam" id="PF00375">
    <property type="entry name" value="SDF"/>
    <property type="match status" value="1"/>
</dbReference>
<dbReference type="InterPro" id="IPR001991">
    <property type="entry name" value="Na-dicarboxylate_symporter"/>
</dbReference>
<keyword evidence="5 7" id="KW-1133">Transmembrane helix</keyword>
<evidence type="ECO:0000256" key="4">
    <source>
        <dbReference type="ARBA" id="ARBA00022692"/>
    </source>
</evidence>
<feature type="transmembrane region" description="Helical" evidence="7">
    <location>
        <begin position="359"/>
        <end position="379"/>
    </location>
</feature>
<dbReference type="OrthoDB" id="9768885at2"/>
<keyword evidence="2" id="KW-0813">Transport</keyword>
<protein>
    <submittedName>
        <fullName evidence="8">Dicarboxylate/amino acid:cation symporter</fullName>
    </submittedName>
</protein>
<feature type="transmembrane region" description="Helical" evidence="7">
    <location>
        <begin position="316"/>
        <end position="339"/>
    </location>
</feature>
<dbReference type="EMBL" id="RPOH01000017">
    <property type="protein sequence ID" value="RPH29655.1"/>
    <property type="molecule type" value="Genomic_DNA"/>
</dbReference>
<dbReference type="InterPro" id="IPR036458">
    <property type="entry name" value="Na:dicarbo_symporter_sf"/>
</dbReference>
<keyword evidence="3" id="KW-1003">Cell membrane</keyword>
<gene>
    <name evidence="8" type="ORF">EHN07_05130</name>
</gene>
<evidence type="ECO:0000256" key="3">
    <source>
        <dbReference type="ARBA" id="ARBA00022475"/>
    </source>
</evidence>
<feature type="transmembrane region" description="Helical" evidence="7">
    <location>
        <begin position="140"/>
        <end position="158"/>
    </location>
</feature>
<evidence type="ECO:0000256" key="7">
    <source>
        <dbReference type="SAM" id="Phobius"/>
    </source>
</evidence>
<proteinExistence type="predicted"/>
<keyword evidence="6 7" id="KW-0472">Membrane</keyword>
<dbReference type="GO" id="GO:0005886">
    <property type="term" value="C:plasma membrane"/>
    <property type="evidence" value="ECO:0007669"/>
    <property type="project" value="UniProtKB-SubCell"/>
</dbReference>
<keyword evidence="4 7" id="KW-0812">Transmembrane</keyword>
<comment type="subcellular location">
    <subcellularLocation>
        <location evidence="1">Cell membrane</location>
        <topology evidence="1">Multi-pass membrane protein</topology>
    </subcellularLocation>
</comment>
<keyword evidence="9" id="KW-1185">Reference proteome</keyword>
<evidence type="ECO:0000256" key="2">
    <source>
        <dbReference type="ARBA" id="ARBA00022448"/>
    </source>
</evidence>
<dbReference type="Proteomes" id="UP000268615">
    <property type="component" value="Unassembled WGS sequence"/>
</dbReference>
<feature type="transmembrane region" description="Helical" evidence="7">
    <location>
        <begin position="73"/>
        <end position="96"/>
    </location>
</feature>
<evidence type="ECO:0000313" key="9">
    <source>
        <dbReference type="Proteomes" id="UP000268615"/>
    </source>
</evidence>
<sequence length="416" mass="44697">MSMLKNYRFSIMLLSGVLMGAVVGIYFGPQAKVLQPVADIFLNLIFCLIVPVVFFSVASSIANMDGVGKLKKILLIFLAVVIGSGLVTCMLALGTIKLINPTDGLSIDFGTTAVNTQASLSIVTMLTVSDFSLLLSKNSMLPLIIFTILLGISLSLMGEKANPVKNYLNVMVEAFSRMVAIVMYLAPLGIACYFAVLIGVIGSQVISSVARVTIIYIIFTLLFFVITSSLYAWWGGGNKGLKIYWKYIWLPMTAAMGTCSSTACIPVNMQAAHKMNIPKSIYDIVIPLGGSVHKNGVVAVQIMKVAFLFAVFNRPFGIDAIGMAILVAMISGIIVGTIPSGGFIGEVLIATAFGFPPEVIPVIVIMGTISDSFCTMLNVTSDTAISMVIARMVEGEDWIDRTESDISFQKIDEVRV</sequence>
<evidence type="ECO:0000256" key="1">
    <source>
        <dbReference type="ARBA" id="ARBA00004651"/>
    </source>
</evidence>